<keyword evidence="1" id="KW-0812">Transmembrane</keyword>
<keyword evidence="3" id="KW-0645">Protease</keyword>
<proteinExistence type="predicted"/>
<name>A0A9D9EKX1_9BACT</name>
<dbReference type="GO" id="GO:0004175">
    <property type="term" value="F:endopeptidase activity"/>
    <property type="evidence" value="ECO:0007669"/>
    <property type="project" value="UniProtKB-ARBA"/>
</dbReference>
<keyword evidence="3" id="KW-0378">Hydrolase</keyword>
<comment type="caution">
    <text evidence="3">The sequence shown here is derived from an EMBL/GenBank/DDBJ whole genome shotgun (WGS) entry which is preliminary data.</text>
</comment>
<gene>
    <name evidence="3" type="ORF">IAC29_06175</name>
</gene>
<feature type="transmembrane region" description="Helical" evidence="1">
    <location>
        <begin position="30"/>
        <end position="54"/>
    </location>
</feature>
<keyword evidence="1" id="KW-0472">Membrane</keyword>
<protein>
    <submittedName>
        <fullName evidence="3">CPBP family intramembrane metalloprotease</fullName>
    </submittedName>
</protein>
<dbReference type="InterPro" id="IPR052710">
    <property type="entry name" value="CAAX_protease"/>
</dbReference>
<dbReference type="Proteomes" id="UP000810252">
    <property type="component" value="Unassembled WGS sequence"/>
</dbReference>
<dbReference type="Pfam" id="PF02517">
    <property type="entry name" value="Rce1-like"/>
    <property type="match status" value="1"/>
</dbReference>
<dbReference type="AlphaFoldDB" id="A0A9D9EKX1"/>
<dbReference type="InterPro" id="IPR003675">
    <property type="entry name" value="Rce1/LyrA-like_dom"/>
</dbReference>
<evidence type="ECO:0000256" key="1">
    <source>
        <dbReference type="SAM" id="Phobius"/>
    </source>
</evidence>
<dbReference type="PANTHER" id="PTHR36435:SF1">
    <property type="entry name" value="CAAX AMINO TERMINAL PROTEASE FAMILY PROTEIN"/>
    <property type="match status" value="1"/>
</dbReference>
<feature type="transmembrane region" description="Helical" evidence="1">
    <location>
        <begin position="60"/>
        <end position="80"/>
    </location>
</feature>
<feature type="transmembrane region" description="Helical" evidence="1">
    <location>
        <begin position="188"/>
        <end position="221"/>
    </location>
</feature>
<feature type="transmembrane region" description="Helical" evidence="1">
    <location>
        <begin position="146"/>
        <end position="167"/>
    </location>
</feature>
<dbReference type="PANTHER" id="PTHR36435">
    <property type="entry name" value="SLR1288 PROTEIN"/>
    <property type="match status" value="1"/>
</dbReference>
<dbReference type="GO" id="GO:0008237">
    <property type="term" value="F:metallopeptidase activity"/>
    <property type="evidence" value="ECO:0007669"/>
    <property type="project" value="UniProtKB-KW"/>
</dbReference>
<dbReference type="EMBL" id="JADIMQ010000088">
    <property type="protein sequence ID" value="MBO8448840.1"/>
    <property type="molecule type" value="Genomic_DNA"/>
</dbReference>
<feature type="domain" description="CAAX prenyl protease 2/Lysostaphin resistance protein A-like" evidence="2">
    <location>
        <begin position="153"/>
        <end position="240"/>
    </location>
</feature>
<reference evidence="3" key="1">
    <citation type="submission" date="2020-10" db="EMBL/GenBank/DDBJ databases">
        <authorList>
            <person name="Gilroy R."/>
        </authorList>
    </citation>
    <scope>NUCLEOTIDE SEQUENCE</scope>
    <source>
        <strain evidence="3">20514</strain>
    </source>
</reference>
<accession>A0A9D9EKX1</accession>
<feature type="transmembrane region" description="Helical" evidence="1">
    <location>
        <begin position="106"/>
        <end position="126"/>
    </location>
</feature>
<sequence length="297" mass="33527">MSMLSPRRKIRRSFDLMSDFEYYLPDIKGVFILLAFLFAGALLGNAVTFLFMMIPGTEGLGAYSMLISYPVMFIPAMIYASGRSRFNEAFEAGEGIPLDRSEFGRLGFWPLALMTVIVTLSASFLTDPLMKILPPTPEWFDRLTEQMLVGTPLWATLLSVSVFAPLFEEWLCRGIILRGLLTRMKPGWAMVISSLFFALIHMNPWQALPAFLLGMLFAYVYYKTGSLKLTMLMHCTNNTFAALIGQDETLRGMESYTELFPAWQYVTLLAASLFIIALFIRILKRNVSAAHKEIPGD</sequence>
<keyword evidence="1" id="KW-1133">Transmembrane helix</keyword>
<keyword evidence="3" id="KW-0482">Metalloprotease</keyword>
<feature type="transmembrane region" description="Helical" evidence="1">
    <location>
        <begin position="262"/>
        <end position="283"/>
    </location>
</feature>
<evidence type="ECO:0000259" key="2">
    <source>
        <dbReference type="Pfam" id="PF02517"/>
    </source>
</evidence>
<evidence type="ECO:0000313" key="3">
    <source>
        <dbReference type="EMBL" id="MBO8448840.1"/>
    </source>
</evidence>
<reference evidence="3" key="2">
    <citation type="journal article" date="2021" name="PeerJ">
        <title>Extensive microbial diversity within the chicken gut microbiome revealed by metagenomics and culture.</title>
        <authorList>
            <person name="Gilroy R."/>
            <person name="Ravi A."/>
            <person name="Getino M."/>
            <person name="Pursley I."/>
            <person name="Horton D.L."/>
            <person name="Alikhan N.F."/>
            <person name="Baker D."/>
            <person name="Gharbi K."/>
            <person name="Hall N."/>
            <person name="Watson M."/>
            <person name="Adriaenssens E.M."/>
            <person name="Foster-Nyarko E."/>
            <person name="Jarju S."/>
            <person name="Secka A."/>
            <person name="Antonio M."/>
            <person name="Oren A."/>
            <person name="Chaudhuri R.R."/>
            <person name="La Ragione R."/>
            <person name="Hildebrand F."/>
            <person name="Pallen M.J."/>
        </authorList>
    </citation>
    <scope>NUCLEOTIDE SEQUENCE</scope>
    <source>
        <strain evidence="3">20514</strain>
    </source>
</reference>
<dbReference type="GO" id="GO:0080120">
    <property type="term" value="P:CAAX-box protein maturation"/>
    <property type="evidence" value="ECO:0007669"/>
    <property type="project" value="UniProtKB-ARBA"/>
</dbReference>
<organism evidence="3 4">
    <name type="scientific">Candidatus Cryptobacteroides merdigallinarum</name>
    <dbReference type="NCBI Taxonomy" id="2840770"/>
    <lineage>
        <taxon>Bacteria</taxon>
        <taxon>Pseudomonadati</taxon>
        <taxon>Bacteroidota</taxon>
        <taxon>Bacteroidia</taxon>
        <taxon>Bacteroidales</taxon>
        <taxon>Candidatus Cryptobacteroides</taxon>
    </lineage>
</organism>
<evidence type="ECO:0000313" key="4">
    <source>
        <dbReference type="Proteomes" id="UP000810252"/>
    </source>
</evidence>